<sequence length="50" mass="5063">MVQAEICFFPMLSVCFTCHLGVSALGGDALGAVLSTGLGRLGIIAARSAH</sequence>
<evidence type="ECO:0000313" key="3">
    <source>
        <dbReference type="Proteomes" id="UP000188532"/>
    </source>
</evidence>
<dbReference type="AlphaFoldDB" id="A0A1V3WG44"/>
<evidence type="ECO:0000313" key="4">
    <source>
        <dbReference type="Proteomes" id="UP000189229"/>
    </source>
</evidence>
<evidence type="ECO:0000313" key="1">
    <source>
        <dbReference type="EMBL" id="OOK65954.1"/>
    </source>
</evidence>
<accession>A0A1V3WG44</accession>
<dbReference type="Proteomes" id="UP000188532">
    <property type="component" value="Unassembled WGS sequence"/>
</dbReference>
<organism evidence="1 3">
    <name type="scientific">Mycobacterium kansasii</name>
    <dbReference type="NCBI Taxonomy" id="1768"/>
    <lineage>
        <taxon>Bacteria</taxon>
        <taxon>Bacillati</taxon>
        <taxon>Actinomycetota</taxon>
        <taxon>Actinomycetes</taxon>
        <taxon>Mycobacteriales</taxon>
        <taxon>Mycobacteriaceae</taxon>
        <taxon>Mycobacterium</taxon>
    </lineage>
</organism>
<dbReference type="EMBL" id="MVBM01000001">
    <property type="protein sequence ID" value="OOK81535.1"/>
    <property type="molecule type" value="Genomic_DNA"/>
</dbReference>
<reference evidence="3 4" key="1">
    <citation type="submission" date="2017-02" db="EMBL/GenBank/DDBJ databases">
        <title>Complete genome sequences of Mycobacterium kansasii strains isolated from rhesus macaques.</title>
        <authorList>
            <person name="Panda A."/>
            <person name="Nagaraj S."/>
            <person name="Zhao X."/>
            <person name="Tettelin H."/>
            <person name="Detolla L.J."/>
        </authorList>
    </citation>
    <scope>NUCLEOTIDE SEQUENCE [LARGE SCALE GENOMIC DNA]</scope>
    <source>
        <strain evidence="1 3">11-3469</strain>
        <strain evidence="2 4">11-3813</strain>
    </source>
</reference>
<name>A0A1V3WG44_MYCKA</name>
<protein>
    <submittedName>
        <fullName evidence="1">Uncharacterized protein</fullName>
    </submittedName>
</protein>
<proteinExistence type="predicted"/>
<gene>
    <name evidence="1" type="ORF">BZL29_7532</name>
    <name evidence="2" type="ORF">BZL30_0026</name>
</gene>
<evidence type="ECO:0000313" key="2">
    <source>
        <dbReference type="EMBL" id="OOK81535.1"/>
    </source>
</evidence>
<comment type="caution">
    <text evidence="1">The sequence shown here is derived from an EMBL/GenBank/DDBJ whole genome shotgun (WGS) entry which is preliminary data.</text>
</comment>
<dbReference type="Proteomes" id="UP000189229">
    <property type="component" value="Unassembled WGS sequence"/>
</dbReference>
<dbReference type="EMBL" id="MVBN01000010">
    <property type="protein sequence ID" value="OOK65954.1"/>
    <property type="molecule type" value="Genomic_DNA"/>
</dbReference>